<evidence type="ECO:0000313" key="1">
    <source>
        <dbReference type="EMBL" id="HGB13980.1"/>
    </source>
</evidence>
<dbReference type="EMBL" id="DTHB01000016">
    <property type="protein sequence ID" value="HGB13980.1"/>
    <property type="molecule type" value="Genomic_DNA"/>
</dbReference>
<dbReference type="PANTHER" id="PTHR36573:SF1">
    <property type="entry name" value="INTERMEMBRANE PHOSPHOLIPID TRANSPORT SYSTEM BINDING PROTEIN MLAC"/>
    <property type="match status" value="1"/>
</dbReference>
<sequence>MVPTVIRILVPLLCVIWLSAETRTGAPTETIRSMVDEVLRLLNDPALQGPAKRHILRQRVKQVVDRRFNYEEMAKRSLGPTWGKLSPQQRSEFTRLFAELLEVSYSDKLEQYSGETVSYLGETQDGNYAEVRTVLVRRNDRIPMNYRLHNQSGWMIYDVVIEGVSLVSNYRSQFQQVISQSSYSELVRRLRNRVNELRQTKGY</sequence>
<dbReference type="Gene3D" id="3.10.450.710">
    <property type="entry name" value="Tgt2/MlaC"/>
    <property type="match status" value="1"/>
</dbReference>
<dbReference type="Pfam" id="PF05494">
    <property type="entry name" value="MlaC"/>
    <property type="match status" value="1"/>
</dbReference>
<dbReference type="AlphaFoldDB" id="A0A7C3SHY3"/>
<dbReference type="InterPro" id="IPR042245">
    <property type="entry name" value="Tgt2/MlaC_sf"/>
</dbReference>
<dbReference type="PIRSF" id="PIRSF004649">
    <property type="entry name" value="MlaC"/>
    <property type="match status" value="1"/>
</dbReference>
<proteinExistence type="predicted"/>
<dbReference type="InterPro" id="IPR008869">
    <property type="entry name" value="MlaC/ttg2D"/>
</dbReference>
<dbReference type="PANTHER" id="PTHR36573">
    <property type="entry name" value="INTERMEMBRANE PHOSPHOLIPID TRANSPORT SYSTEM BINDING PROTEIN MLAC"/>
    <property type="match status" value="1"/>
</dbReference>
<organism evidence="1">
    <name type="scientific">Desulfobacca acetoxidans</name>
    <dbReference type="NCBI Taxonomy" id="60893"/>
    <lineage>
        <taxon>Bacteria</taxon>
        <taxon>Pseudomonadati</taxon>
        <taxon>Thermodesulfobacteriota</taxon>
        <taxon>Desulfobaccia</taxon>
        <taxon>Desulfobaccales</taxon>
        <taxon>Desulfobaccaceae</taxon>
        <taxon>Desulfobacca</taxon>
    </lineage>
</organism>
<gene>
    <name evidence="1" type="ORF">ENV62_01895</name>
</gene>
<accession>A0A7C3SHY3</accession>
<reference evidence="1" key="1">
    <citation type="journal article" date="2020" name="mSystems">
        <title>Genome- and Community-Level Interaction Insights into Carbon Utilization and Element Cycling Functions of Hydrothermarchaeota in Hydrothermal Sediment.</title>
        <authorList>
            <person name="Zhou Z."/>
            <person name="Liu Y."/>
            <person name="Xu W."/>
            <person name="Pan J."/>
            <person name="Luo Z.H."/>
            <person name="Li M."/>
        </authorList>
    </citation>
    <scope>NUCLEOTIDE SEQUENCE [LARGE SCALE GENOMIC DNA]</scope>
    <source>
        <strain evidence="1">SpSt-776</strain>
    </source>
</reference>
<comment type="caution">
    <text evidence="1">The sequence shown here is derived from an EMBL/GenBank/DDBJ whole genome shotgun (WGS) entry which is preliminary data.</text>
</comment>
<name>A0A7C3SHY3_9BACT</name>
<protein>
    <submittedName>
        <fullName evidence="1">ABC transporter substrate-binding protein</fullName>
    </submittedName>
</protein>